<dbReference type="RefSeq" id="XP_065672465.1">
    <property type="nucleotide sequence ID" value="XM_065816393.1"/>
</dbReference>
<name>A0ABM4DDI7_HYDVU</name>
<feature type="signal peptide" evidence="1">
    <location>
        <begin position="1"/>
        <end position="19"/>
    </location>
</feature>
<evidence type="ECO:0000256" key="1">
    <source>
        <dbReference type="SAM" id="SignalP"/>
    </source>
</evidence>
<feature type="chain" id="PRO_5046175252" evidence="1">
    <location>
        <begin position="20"/>
        <end position="144"/>
    </location>
</feature>
<gene>
    <name evidence="3" type="primary">LOC136090198</name>
</gene>
<organism evidence="2 3">
    <name type="scientific">Hydra vulgaris</name>
    <name type="common">Hydra</name>
    <name type="synonym">Hydra attenuata</name>
    <dbReference type="NCBI Taxonomy" id="6087"/>
    <lineage>
        <taxon>Eukaryota</taxon>
        <taxon>Metazoa</taxon>
        <taxon>Cnidaria</taxon>
        <taxon>Hydrozoa</taxon>
        <taxon>Hydroidolina</taxon>
        <taxon>Anthoathecata</taxon>
        <taxon>Aplanulata</taxon>
        <taxon>Hydridae</taxon>
        <taxon>Hydra</taxon>
    </lineage>
</organism>
<dbReference type="Proteomes" id="UP001652625">
    <property type="component" value="Chromosome 13"/>
</dbReference>
<keyword evidence="1" id="KW-0732">Signal</keyword>
<keyword evidence="2" id="KW-1185">Reference proteome</keyword>
<protein>
    <submittedName>
        <fullName evidence="3">Uncharacterized protein LOC136090198</fullName>
    </submittedName>
</protein>
<accession>A0ABM4DDI7</accession>
<proteinExistence type="predicted"/>
<evidence type="ECO:0000313" key="2">
    <source>
        <dbReference type="Proteomes" id="UP001652625"/>
    </source>
</evidence>
<reference evidence="3" key="1">
    <citation type="submission" date="2025-08" db="UniProtKB">
        <authorList>
            <consortium name="RefSeq"/>
        </authorList>
    </citation>
    <scope>IDENTIFICATION</scope>
</reference>
<dbReference type="GeneID" id="136090198"/>
<evidence type="ECO:0000313" key="3">
    <source>
        <dbReference type="RefSeq" id="XP_065672465.1"/>
    </source>
</evidence>
<sequence length="144" mass="16557">MIQVFTLVIVLFIATYERALEKEKVASYESDLNLTENVKKSIANESRLRKRKVDYSGLVESEHESDDGINFKIGASVQEKTKKRKLLRTEPITTTPDVPEFPNLREEQINIFTKTMVSPVRLSQRQISDSNLKGNLIYGNIFYT</sequence>